<evidence type="ECO:0000313" key="2">
    <source>
        <dbReference type="Proteomes" id="UP000231333"/>
    </source>
</evidence>
<dbReference type="Proteomes" id="UP000231333">
    <property type="component" value="Unassembled WGS sequence"/>
</dbReference>
<protein>
    <submittedName>
        <fullName evidence="1">Uncharacterized protein</fullName>
    </submittedName>
</protein>
<reference evidence="1 2" key="1">
    <citation type="submission" date="2017-09" db="EMBL/GenBank/DDBJ databases">
        <title>Depth-based differentiation of microbial function through sediment-hosted aquifers and enrichment of novel symbionts in the deep terrestrial subsurface.</title>
        <authorList>
            <person name="Probst A.J."/>
            <person name="Ladd B."/>
            <person name="Jarett J.K."/>
            <person name="Geller-Mcgrath D.E."/>
            <person name="Sieber C.M."/>
            <person name="Emerson J.B."/>
            <person name="Anantharaman K."/>
            <person name="Thomas B.C."/>
            <person name="Malmstrom R."/>
            <person name="Stieglmeier M."/>
            <person name="Klingl A."/>
            <person name="Woyke T."/>
            <person name="Ryan C.M."/>
            <person name="Banfield J.F."/>
        </authorList>
    </citation>
    <scope>NUCLEOTIDE SEQUENCE [LARGE SCALE GENOMIC DNA]</scope>
    <source>
        <strain evidence="1">CG10_big_fil_rev_8_21_14_0_10_42_12</strain>
    </source>
</reference>
<name>A0A2H0QUD4_9BACT</name>
<gene>
    <name evidence="1" type="ORF">COV34_03110</name>
</gene>
<proteinExistence type="predicted"/>
<dbReference type="EMBL" id="PCXL01000020">
    <property type="protein sequence ID" value="PIR37546.1"/>
    <property type="molecule type" value="Genomic_DNA"/>
</dbReference>
<accession>A0A2H0QUD4</accession>
<organism evidence="1 2">
    <name type="scientific">Candidatus Zambryskibacteria bacterium CG10_big_fil_rev_8_21_14_0_10_42_12</name>
    <dbReference type="NCBI Taxonomy" id="1975115"/>
    <lineage>
        <taxon>Bacteria</taxon>
        <taxon>Candidatus Zambryskiibacteriota</taxon>
    </lineage>
</organism>
<dbReference type="AlphaFoldDB" id="A0A2H0QUD4"/>
<evidence type="ECO:0000313" key="1">
    <source>
        <dbReference type="EMBL" id="PIR37546.1"/>
    </source>
</evidence>
<comment type="caution">
    <text evidence="1">The sequence shown here is derived from an EMBL/GenBank/DDBJ whole genome shotgun (WGS) entry which is preliminary data.</text>
</comment>
<sequence length="64" mass="7164">MAKQEDNKIMSVPEQIFDQFLTELGEQKIPEEVIARLRKTLVDNGQISTDALKIALFSSGNTNV</sequence>